<comment type="activity regulation">
    <text evidence="7">Uridylyltransferase (UTase) activity is inhibited by glutamine, while glutamine activates uridylyl-removing (UR) activity.</text>
</comment>
<evidence type="ECO:0000256" key="4">
    <source>
        <dbReference type="ARBA" id="ARBA00022801"/>
    </source>
</evidence>
<evidence type="ECO:0000256" key="3">
    <source>
        <dbReference type="ARBA" id="ARBA00022737"/>
    </source>
</evidence>
<dbReference type="GO" id="GO:0008773">
    <property type="term" value="F:[protein-PII] uridylyltransferase activity"/>
    <property type="evidence" value="ECO:0007669"/>
    <property type="project" value="UniProtKB-UniRule"/>
</dbReference>
<dbReference type="InterPro" id="IPR002912">
    <property type="entry name" value="ACT_dom"/>
</dbReference>
<evidence type="ECO:0000256" key="2">
    <source>
        <dbReference type="ARBA" id="ARBA00022695"/>
    </source>
</evidence>
<dbReference type="Proteomes" id="UP000620591">
    <property type="component" value="Unassembled WGS sequence"/>
</dbReference>
<gene>
    <name evidence="7" type="primary">glnD</name>
    <name evidence="10" type="ORF">IBG24_02290</name>
</gene>
<evidence type="ECO:0000313" key="10">
    <source>
        <dbReference type="EMBL" id="MBC9225141.1"/>
    </source>
</evidence>
<dbReference type="EC" id="3.1.4.-" evidence="7"/>
<comment type="cofactor">
    <cofactor evidence="7">
        <name>Mg(2+)</name>
        <dbReference type="ChEBI" id="CHEBI:18420"/>
    </cofactor>
</comment>
<evidence type="ECO:0000259" key="9">
    <source>
        <dbReference type="PROSITE" id="PS51831"/>
    </source>
</evidence>
<dbReference type="CDD" id="cd04899">
    <property type="entry name" value="ACT_ACR-UUR-like_2"/>
    <property type="match status" value="1"/>
</dbReference>
<dbReference type="Gene3D" id="1.10.3210.10">
    <property type="entry name" value="Hypothetical protein af1432"/>
    <property type="match status" value="1"/>
</dbReference>
<dbReference type="CDD" id="cd00077">
    <property type="entry name" value="HDc"/>
    <property type="match status" value="1"/>
</dbReference>
<dbReference type="InterPro" id="IPR010043">
    <property type="entry name" value="UTase/UR"/>
</dbReference>
<evidence type="ECO:0000259" key="8">
    <source>
        <dbReference type="PROSITE" id="PS51671"/>
    </source>
</evidence>
<dbReference type="InterPro" id="IPR006674">
    <property type="entry name" value="HD_domain"/>
</dbReference>
<dbReference type="GO" id="GO:0008081">
    <property type="term" value="F:phosphoric diester hydrolase activity"/>
    <property type="evidence" value="ECO:0007669"/>
    <property type="project" value="UniProtKB-UniRule"/>
</dbReference>
<keyword evidence="1 7" id="KW-0808">Transferase</keyword>
<dbReference type="Pfam" id="PF01966">
    <property type="entry name" value="HD"/>
    <property type="match status" value="1"/>
</dbReference>
<dbReference type="InterPro" id="IPR003607">
    <property type="entry name" value="HD/PDEase_dom"/>
</dbReference>
<comment type="caution">
    <text evidence="10">The sequence shown here is derived from an EMBL/GenBank/DDBJ whole genome shotgun (WGS) entry which is preliminary data.</text>
</comment>
<evidence type="ECO:0000256" key="6">
    <source>
        <dbReference type="ARBA" id="ARBA00023268"/>
    </source>
</evidence>
<keyword evidence="2 7" id="KW-0548">Nucleotidyltransferase</keyword>
<feature type="region of interest" description="Uridylyltransferase" evidence="7">
    <location>
        <begin position="1"/>
        <end position="269"/>
    </location>
</feature>
<keyword evidence="3" id="KW-0677">Repeat</keyword>
<dbReference type="PROSITE" id="PS51831">
    <property type="entry name" value="HD"/>
    <property type="match status" value="1"/>
</dbReference>
<feature type="domain" description="ACT" evidence="8">
    <location>
        <begin position="568"/>
        <end position="643"/>
    </location>
</feature>
<comment type="catalytic activity">
    <reaction evidence="7">
        <text>[protein-PII]-L-tyrosine + UTP = [protein-PII]-uridylyl-L-tyrosine + diphosphate</text>
        <dbReference type="Rhea" id="RHEA:13673"/>
        <dbReference type="Rhea" id="RHEA-COMP:12147"/>
        <dbReference type="Rhea" id="RHEA-COMP:12148"/>
        <dbReference type="ChEBI" id="CHEBI:33019"/>
        <dbReference type="ChEBI" id="CHEBI:46398"/>
        <dbReference type="ChEBI" id="CHEBI:46858"/>
        <dbReference type="ChEBI" id="CHEBI:90602"/>
        <dbReference type="EC" id="2.7.7.59"/>
    </reaction>
</comment>
<reference evidence="10" key="1">
    <citation type="submission" date="2020-09" db="EMBL/GenBank/DDBJ databases">
        <title>Novel species in genus Aeromicrobium.</title>
        <authorList>
            <person name="Zhang G."/>
        </authorList>
    </citation>
    <scope>NUCLEOTIDE SEQUENCE</scope>
    <source>
        <strain evidence="10">Zg-636</strain>
    </source>
</reference>
<protein>
    <recommendedName>
        <fullName evidence="7">Bifunctional uridylyltransferase/uridylyl-removing enzyme</fullName>
        <shortName evidence="7">UTase/UR</shortName>
    </recommendedName>
    <alternativeName>
        <fullName evidence="7">Bifunctional [protein-PII] modification enzyme</fullName>
    </alternativeName>
    <alternativeName>
        <fullName evidence="7">Bifunctional nitrogen sensor protein</fullName>
    </alternativeName>
    <domain>
        <recommendedName>
            <fullName evidence="7">[Protein-PII] uridylyltransferase</fullName>
            <shortName evidence="7">PII uridylyltransferase</shortName>
            <shortName evidence="7">UTase</shortName>
            <ecNumber evidence="7">2.7.7.59</ecNumber>
        </recommendedName>
    </domain>
    <domain>
        <recommendedName>
            <fullName evidence="7">[Protein-PII]-UMP uridylyl-removing enzyme</fullName>
            <shortName evidence="7">UR</shortName>
            <ecNumber evidence="7">3.1.4.-</ecNumber>
        </recommendedName>
    </domain>
</protein>
<organism evidence="10 11">
    <name type="scientific">Aeromicrobium senzhongii</name>
    <dbReference type="NCBI Taxonomy" id="2663859"/>
    <lineage>
        <taxon>Bacteria</taxon>
        <taxon>Bacillati</taxon>
        <taxon>Actinomycetota</taxon>
        <taxon>Actinomycetes</taxon>
        <taxon>Propionibacteriales</taxon>
        <taxon>Nocardioidaceae</taxon>
        <taxon>Aeromicrobium</taxon>
    </lineage>
</organism>
<dbReference type="InterPro" id="IPR043519">
    <property type="entry name" value="NT_sf"/>
</dbReference>
<keyword evidence="4 7" id="KW-0378">Hydrolase</keyword>
<dbReference type="Gene3D" id="3.30.70.260">
    <property type="match status" value="1"/>
</dbReference>
<evidence type="ECO:0000256" key="5">
    <source>
        <dbReference type="ARBA" id="ARBA00022842"/>
    </source>
</evidence>
<dbReference type="PROSITE" id="PS51671">
    <property type="entry name" value="ACT"/>
    <property type="match status" value="2"/>
</dbReference>
<dbReference type="GO" id="GO:0006808">
    <property type="term" value="P:regulation of nitrogen utilization"/>
    <property type="evidence" value="ECO:0007669"/>
    <property type="project" value="UniProtKB-UniRule"/>
</dbReference>
<comment type="catalytic activity">
    <reaction evidence="7">
        <text>[protein-PII]-uridylyl-L-tyrosine + H2O = [protein-PII]-L-tyrosine + UMP + H(+)</text>
        <dbReference type="Rhea" id="RHEA:48600"/>
        <dbReference type="Rhea" id="RHEA-COMP:12147"/>
        <dbReference type="Rhea" id="RHEA-COMP:12148"/>
        <dbReference type="ChEBI" id="CHEBI:15377"/>
        <dbReference type="ChEBI" id="CHEBI:15378"/>
        <dbReference type="ChEBI" id="CHEBI:46858"/>
        <dbReference type="ChEBI" id="CHEBI:57865"/>
        <dbReference type="ChEBI" id="CHEBI:90602"/>
    </reaction>
</comment>
<evidence type="ECO:0000313" key="11">
    <source>
        <dbReference type="Proteomes" id="UP000620591"/>
    </source>
</evidence>
<dbReference type="SMART" id="SM00471">
    <property type="entry name" value="HDc"/>
    <property type="match status" value="1"/>
</dbReference>
<dbReference type="HAMAP" id="MF_00277">
    <property type="entry name" value="PII_uridylyl_transf"/>
    <property type="match status" value="1"/>
</dbReference>
<dbReference type="PANTHER" id="PTHR47320:SF1">
    <property type="entry name" value="BIFUNCTIONAL URIDYLYLTRANSFERASE_URIDYLYL-REMOVING ENZYME"/>
    <property type="match status" value="1"/>
</dbReference>
<dbReference type="NCBIfam" id="NF002895">
    <property type="entry name" value="PRK03381.1"/>
    <property type="match status" value="1"/>
</dbReference>
<comment type="domain">
    <text evidence="7">Has four distinct domains: an N-terminal nucleotidyltransferase (NT) domain responsible for UTase activity, a central HD domain that encodes UR activity, and two C-terminal ACT domains that seem to have a role in glutamine sensing.</text>
</comment>
<feature type="domain" description="ACT" evidence="8">
    <location>
        <begin position="665"/>
        <end position="734"/>
    </location>
</feature>
<accession>A0A8I0JZC2</accession>
<evidence type="ECO:0000256" key="1">
    <source>
        <dbReference type="ARBA" id="ARBA00022679"/>
    </source>
</evidence>
<keyword evidence="6 7" id="KW-0511">Multifunctional enzyme</keyword>
<comment type="caution">
    <text evidence="7">Lacks conserved residue(s) required for the propagation of feature annotation.</text>
</comment>
<comment type="similarity">
    <text evidence="7">Belongs to the GlnD family.</text>
</comment>
<feature type="domain" description="HD" evidence="9">
    <location>
        <begin position="383"/>
        <end position="490"/>
    </location>
</feature>
<dbReference type="SUPFAM" id="SSF81301">
    <property type="entry name" value="Nucleotidyltransferase"/>
    <property type="match status" value="1"/>
</dbReference>
<proteinExistence type="inferred from homology"/>
<dbReference type="SUPFAM" id="SSF109604">
    <property type="entry name" value="HD-domain/PDEase-like"/>
    <property type="match status" value="1"/>
</dbReference>
<dbReference type="InterPro" id="IPR045865">
    <property type="entry name" value="ACT-like_dom_sf"/>
</dbReference>
<dbReference type="PANTHER" id="PTHR47320">
    <property type="entry name" value="BIFUNCTIONAL URIDYLYLTRANSFERASE/URIDYLYL-REMOVING ENZYME"/>
    <property type="match status" value="1"/>
</dbReference>
<dbReference type="SUPFAM" id="SSF55021">
    <property type="entry name" value="ACT-like"/>
    <property type="match status" value="2"/>
</dbReference>
<keyword evidence="5 7" id="KW-0460">Magnesium</keyword>
<comment type="function">
    <text evidence="7">Modifies, by uridylylation and deuridylylation, the PII regulatory proteins (GlnB and homologs), in response to the nitrogen status of the cell that GlnD senses through the glutamine level. Under low glutamine levels, catalyzes the conversion of the PII proteins and UTP to PII-UMP and PPi, while under higher glutamine levels, GlnD hydrolyzes PII-UMP to PII and UMP (deuridylylation). Thus, controls uridylylation state and activity of the PII proteins, and plays an important role in the regulation of nitrogen metabolism.</text>
</comment>
<sequence length="734" mass="80584">MDRLLRDAFAAVAGDIETGLALAAVGGYGRGRLSPHSDVDVVLIHSDQLDPAEVDTRAAQLWSRLWEAKVPLDHAVHSITEAEHLASTDHRVAVGVIDARCVAGDAGAVVAMRSTVLAGWRREARRRLVAVREDRDARLERSGQLAYEAVPDLKNSGGGLRDTVLLKAIAATWLVDVPTHEVSQLTDELLDVRDLLHEVGGRRSDKLLPELVSDIAARLDRSPVDLDVHVRDLGRRIDHLVARAWRRLDELDRDPHRSVGSRGPVIERIVPGVGVLDGEIVLTADAKPAEDPELLFRVATSSARRNLPINQASLDRLARDIRWPDEPMPPSTHRWLLEWLTTGRRLVPVWLQLDFAGLIDSFCPEWAGIRLRGSSSPIHRFTVDRHSLEAVVNADELNRDVARPDLLAVACLLHDIGKGAEGDHSEVGEPMAVAIARRWGFDDEDARTVGWLVRRHLLLPTIATRRDIEDPVTAANVAEFIADEGALDLLAALTACDARATSAGAWSDWRRSLIEGLVGKVRDQLCGRAPVEEVEYAGWPAHVPVPQIQSVAPDELIVTAQPHHDGSLITIVSADRRGMLADLAGGLTVAGLNIRSCRSVTIGSVAATLWEVSRPQVDTAALTQRLKPVLEGRMDLSQRLAYRLERDEYEPRVSVLDTSEQSATLVQVRTLDRRGLVWTVCHTIASLGHHIRSAHLSTYGDEARDVFYATDDDNRALTDEAAQVLRQAVSDALS</sequence>
<dbReference type="AlphaFoldDB" id="A0A8I0JZC2"/>
<dbReference type="EMBL" id="JACTVM010000001">
    <property type="protein sequence ID" value="MBC9225141.1"/>
    <property type="molecule type" value="Genomic_DNA"/>
</dbReference>
<dbReference type="EC" id="2.7.7.59" evidence="7"/>
<evidence type="ECO:0000256" key="7">
    <source>
        <dbReference type="HAMAP-Rule" id="MF_00277"/>
    </source>
</evidence>
<name>A0A8I0JZC2_9ACTN</name>